<dbReference type="EMBL" id="JAUZVZ010000036">
    <property type="protein sequence ID" value="MDP4537847.1"/>
    <property type="molecule type" value="Genomic_DNA"/>
</dbReference>
<dbReference type="InterPro" id="IPR001638">
    <property type="entry name" value="Solute-binding_3/MltF_N"/>
</dbReference>
<dbReference type="Gene3D" id="3.40.190.10">
    <property type="entry name" value="Periplasmic binding protein-like II"/>
    <property type="match status" value="2"/>
</dbReference>
<organism evidence="2 3">
    <name type="scientific">Alkalimonas collagenimarina</name>
    <dbReference type="NCBI Taxonomy" id="400390"/>
    <lineage>
        <taxon>Bacteria</taxon>
        <taxon>Pseudomonadati</taxon>
        <taxon>Pseudomonadota</taxon>
        <taxon>Gammaproteobacteria</taxon>
        <taxon>Alkalimonas</taxon>
    </lineage>
</organism>
<proteinExistence type="predicted"/>
<gene>
    <name evidence="2" type="ORF">Q3O60_16810</name>
</gene>
<keyword evidence="3" id="KW-1185">Reference proteome</keyword>
<protein>
    <submittedName>
        <fullName evidence="2">Transporter substrate-binding domain-containing protein</fullName>
    </submittedName>
</protein>
<dbReference type="Proteomes" id="UP001231616">
    <property type="component" value="Unassembled WGS sequence"/>
</dbReference>
<evidence type="ECO:0000313" key="2">
    <source>
        <dbReference type="EMBL" id="MDP4537847.1"/>
    </source>
</evidence>
<sequence>MVWLVVSPSAVAVEELRPELTWCLDHFPAFHNYHGDTPTGPSVDMMKEIAQRAGFALTYTARTPLARCLRKMELGEVDLMSNLKFSTQRDRFIWLLPYRLAQSEKLLQRSSDVRLYTHLHELDPLTLVTIRDFAYNPALMQVLAGRSNRVEVETIEVGLELLLIGRVDGLLIPPESALPLIAEQQRYAQQFKLTDLPIYQDTANPVHIGVSRSSKYLDLKPAIEQAIIDMQQDGTLDRLHRPSEHVESFFYEASLH</sequence>
<dbReference type="RefSeq" id="WP_305895096.1">
    <property type="nucleotide sequence ID" value="NZ_JAUZVZ010000036.1"/>
</dbReference>
<evidence type="ECO:0000313" key="3">
    <source>
        <dbReference type="Proteomes" id="UP001231616"/>
    </source>
</evidence>
<evidence type="ECO:0000259" key="1">
    <source>
        <dbReference type="Pfam" id="PF00497"/>
    </source>
</evidence>
<dbReference type="SUPFAM" id="SSF53850">
    <property type="entry name" value="Periplasmic binding protein-like II"/>
    <property type="match status" value="1"/>
</dbReference>
<dbReference type="Pfam" id="PF00497">
    <property type="entry name" value="SBP_bac_3"/>
    <property type="match status" value="1"/>
</dbReference>
<feature type="domain" description="Solute-binding protein family 3/N-terminal" evidence="1">
    <location>
        <begin position="27"/>
        <end position="241"/>
    </location>
</feature>
<reference evidence="2 3" key="1">
    <citation type="submission" date="2023-08" db="EMBL/GenBank/DDBJ databases">
        <authorList>
            <person name="Joshi A."/>
            <person name="Thite S."/>
        </authorList>
    </citation>
    <scope>NUCLEOTIDE SEQUENCE [LARGE SCALE GENOMIC DNA]</scope>
    <source>
        <strain evidence="2 3">AC40</strain>
    </source>
</reference>
<name>A0ABT9H3I2_9GAMM</name>
<comment type="caution">
    <text evidence="2">The sequence shown here is derived from an EMBL/GenBank/DDBJ whole genome shotgun (WGS) entry which is preliminary data.</text>
</comment>
<accession>A0ABT9H3I2</accession>